<keyword evidence="2" id="KW-0479">Metal-binding</keyword>
<comment type="subcellular location">
    <subcellularLocation>
        <location evidence="1">Membrane</location>
    </subcellularLocation>
</comment>
<keyword evidence="4" id="KW-0106">Calcium</keyword>
<evidence type="ECO:0000256" key="3">
    <source>
        <dbReference type="ARBA" id="ARBA00022737"/>
    </source>
</evidence>
<evidence type="ECO:0000256" key="5">
    <source>
        <dbReference type="ARBA" id="ARBA00023136"/>
    </source>
</evidence>
<feature type="domain" description="EF-hand" evidence="7">
    <location>
        <begin position="331"/>
        <end position="366"/>
    </location>
</feature>
<dbReference type="EMBL" id="KL367488">
    <property type="protein sequence ID" value="KFD70395.1"/>
    <property type="molecule type" value="Genomic_DNA"/>
</dbReference>
<evidence type="ECO:0000259" key="7">
    <source>
        <dbReference type="PROSITE" id="PS50222"/>
    </source>
</evidence>
<feature type="region of interest" description="Disordered" evidence="6">
    <location>
        <begin position="151"/>
        <end position="170"/>
    </location>
</feature>
<dbReference type="GO" id="GO:0005509">
    <property type="term" value="F:calcium ion binding"/>
    <property type="evidence" value="ECO:0007669"/>
    <property type="project" value="InterPro"/>
</dbReference>
<gene>
    <name evidence="8" type="ORF">M514_17479</name>
</gene>
<dbReference type="InterPro" id="IPR018247">
    <property type="entry name" value="EF_Hand_1_Ca_BS"/>
</dbReference>
<dbReference type="GO" id="GO:0098797">
    <property type="term" value="C:plasma membrane protein complex"/>
    <property type="evidence" value="ECO:0007669"/>
    <property type="project" value="TreeGrafter"/>
</dbReference>
<dbReference type="GO" id="GO:0060170">
    <property type="term" value="C:ciliary membrane"/>
    <property type="evidence" value="ECO:0007669"/>
    <property type="project" value="TreeGrafter"/>
</dbReference>
<evidence type="ECO:0000256" key="2">
    <source>
        <dbReference type="ARBA" id="ARBA00022723"/>
    </source>
</evidence>
<sequence length="517" mass="58453">MNTKLCNSLQIGEAVYSLVKGSLGATVKDRSELLHLLRVAGCNPSTNLIQQLPDREIEFTQFYNILRYVPSMNDDILRGAFQLLDPSCTGRIKVSSLEDLLGGKQLQLSDADKRRLSINDSGELDYNKFLADSKRAIVQLQALALNRVSVPGKPEPKLTPSTDTEECQQKKPAEIVDAEQTTQHNDEASSSQSAEFSFSVQRRGFFLLEYQSDHTAVTVAQRFHFELEEEQTVYMEIEHLLGAFDTRMTTPIDVWLIVYDSSCRVVATSNRKDVKHMNKSALFVRLKAGAYTLVPFTTQCIVKPRTDEVSSTERAEIIRLDKDGKYGLTKEMRLILMNIFDLCDLDNSGSLSREEFNLYNLRTGDEEVTDSEWELLQEHFKISKGELNLRDFLTLHQMEAEDCSGDTEDMWLSLESIGCNHKLQLDEVNLDSGGYGIFLSICQIWPFVITIRSIQAIGSIKAERIQPMSKEEWNSLASYFSEQPLIPVAESGNCRLFAFKTHGFLVLLLHASQPFAI</sequence>
<keyword evidence="3" id="KW-0677">Repeat</keyword>
<keyword evidence="5" id="KW-0472">Membrane</keyword>
<accession>A0A085NLP9</accession>
<reference evidence="8" key="1">
    <citation type="journal article" date="2014" name="Nat. Genet.">
        <title>Genome and transcriptome of the porcine whipworm Trichuris suis.</title>
        <authorList>
            <person name="Jex A.R."/>
            <person name="Nejsum P."/>
            <person name="Schwarz E.M."/>
            <person name="Hu L."/>
            <person name="Young N.D."/>
            <person name="Hall R.S."/>
            <person name="Korhonen P.K."/>
            <person name="Liao S."/>
            <person name="Thamsborg S."/>
            <person name="Xia J."/>
            <person name="Xu P."/>
            <person name="Wang S."/>
            <person name="Scheerlinck J.P."/>
            <person name="Hofmann A."/>
            <person name="Sternberg P.W."/>
            <person name="Wang J."/>
            <person name="Gasser R.B."/>
        </authorList>
    </citation>
    <scope>NUCLEOTIDE SEQUENCE [LARGE SCALE GENOMIC DNA]</scope>
    <source>
        <strain evidence="8">DCEP-RM93F</strain>
    </source>
</reference>
<dbReference type="PROSITE" id="PS00018">
    <property type="entry name" value="EF_HAND_1"/>
    <property type="match status" value="1"/>
</dbReference>
<dbReference type="Gene3D" id="1.10.238.10">
    <property type="entry name" value="EF-hand"/>
    <property type="match status" value="2"/>
</dbReference>
<dbReference type="SUPFAM" id="SSF47473">
    <property type="entry name" value="EF-hand"/>
    <property type="match status" value="2"/>
</dbReference>
<dbReference type="PROSITE" id="PS50222">
    <property type="entry name" value="EF_HAND_2"/>
    <property type="match status" value="1"/>
</dbReference>
<dbReference type="InterPro" id="IPR052266">
    <property type="entry name" value="Miro-EF-hand_domain"/>
</dbReference>
<evidence type="ECO:0000313" key="8">
    <source>
        <dbReference type="EMBL" id="KFD70395.1"/>
    </source>
</evidence>
<dbReference type="PANTHER" id="PTHR46819:SF1">
    <property type="entry name" value="EF-HAND CALCIUM-BINDING DOMAIN-CONTAINING PROTEIN 7"/>
    <property type="match status" value="1"/>
</dbReference>
<dbReference type="InterPro" id="IPR002048">
    <property type="entry name" value="EF_hand_dom"/>
</dbReference>
<dbReference type="PANTHER" id="PTHR46819">
    <property type="entry name" value="EF-HAND CALCIUM-BINDING DOMAIN-CONTAINING PROTEIN 7"/>
    <property type="match status" value="1"/>
</dbReference>
<organism evidence="8">
    <name type="scientific">Trichuris suis</name>
    <name type="common">pig whipworm</name>
    <dbReference type="NCBI Taxonomy" id="68888"/>
    <lineage>
        <taxon>Eukaryota</taxon>
        <taxon>Metazoa</taxon>
        <taxon>Ecdysozoa</taxon>
        <taxon>Nematoda</taxon>
        <taxon>Enoplea</taxon>
        <taxon>Dorylaimia</taxon>
        <taxon>Trichinellida</taxon>
        <taxon>Trichuridae</taxon>
        <taxon>Trichuris</taxon>
    </lineage>
</organism>
<evidence type="ECO:0000256" key="6">
    <source>
        <dbReference type="SAM" id="MobiDB-lite"/>
    </source>
</evidence>
<evidence type="ECO:0000256" key="1">
    <source>
        <dbReference type="ARBA" id="ARBA00004370"/>
    </source>
</evidence>
<dbReference type="GO" id="GO:1903569">
    <property type="term" value="P:positive regulation of protein localization to ciliary membrane"/>
    <property type="evidence" value="ECO:0007669"/>
    <property type="project" value="TreeGrafter"/>
</dbReference>
<proteinExistence type="predicted"/>
<dbReference type="AlphaFoldDB" id="A0A085NLP9"/>
<protein>
    <recommendedName>
        <fullName evidence="7">EF-hand domain-containing protein</fullName>
    </recommendedName>
</protein>
<dbReference type="Proteomes" id="UP000030758">
    <property type="component" value="Unassembled WGS sequence"/>
</dbReference>
<name>A0A085NLP9_9BILA</name>
<evidence type="ECO:0000256" key="4">
    <source>
        <dbReference type="ARBA" id="ARBA00022837"/>
    </source>
</evidence>
<dbReference type="InterPro" id="IPR011992">
    <property type="entry name" value="EF-hand-dom_pair"/>
</dbReference>